<dbReference type="GeneID" id="33565631"/>
<dbReference type="AlphaFoldDB" id="A0A1Y2GT42"/>
<evidence type="ECO:0008006" key="3">
    <source>
        <dbReference type="Google" id="ProtNLM"/>
    </source>
</evidence>
<protein>
    <recommendedName>
        <fullName evidence="3">Inhibitor I9 domain-containing protein</fullName>
    </recommendedName>
</protein>
<reference evidence="1 2" key="1">
    <citation type="submission" date="2016-07" db="EMBL/GenBank/DDBJ databases">
        <title>Pervasive Adenine N6-methylation of Active Genes in Fungi.</title>
        <authorList>
            <consortium name="DOE Joint Genome Institute"/>
            <person name="Mondo S.J."/>
            <person name="Dannebaum R.O."/>
            <person name="Kuo R.C."/>
            <person name="Labutti K."/>
            <person name="Haridas S."/>
            <person name="Kuo A."/>
            <person name="Salamov A."/>
            <person name="Ahrendt S.R."/>
            <person name="Lipzen A."/>
            <person name="Sullivan W."/>
            <person name="Andreopoulos W.B."/>
            <person name="Clum A."/>
            <person name="Lindquist E."/>
            <person name="Daum C."/>
            <person name="Ramamoorthy G.K."/>
            <person name="Gryganskyi A."/>
            <person name="Culley D."/>
            <person name="Magnuson J.K."/>
            <person name="James T.Y."/>
            <person name="O'Malley M.A."/>
            <person name="Stajich J.E."/>
            <person name="Spatafora J.W."/>
            <person name="Visel A."/>
            <person name="Grigoriev I.V."/>
        </authorList>
    </citation>
    <scope>NUCLEOTIDE SEQUENCE [LARGE SCALE GENOMIC DNA]</scope>
    <source>
        <strain evidence="1 2">NRRL 3116</strain>
    </source>
</reference>
<dbReference type="InterPro" id="IPR037045">
    <property type="entry name" value="S8pro/Inhibitor_I9_sf"/>
</dbReference>
<dbReference type="Gene3D" id="3.30.70.80">
    <property type="entry name" value="Peptidase S8 propeptide/proteinase inhibitor I9"/>
    <property type="match status" value="1"/>
</dbReference>
<dbReference type="EMBL" id="MCFF01000013">
    <property type="protein sequence ID" value="ORZ20148.1"/>
    <property type="molecule type" value="Genomic_DNA"/>
</dbReference>
<accession>A0A1Y2GT42</accession>
<evidence type="ECO:0000313" key="2">
    <source>
        <dbReference type="Proteomes" id="UP000193648"/>
    </source>
</evidence>
<comment type="caution">
    <text evidence="1">The sequence shown here is derived from an EMBL/GenBank/DDBJ whole genome shotgun (WGS) entry which is preliminary data.</text>
</comment>
<dbReference type="RefSeq" id="XP_021882688.1">
    <property type="nucleotide sequence ID" value="XM_022023787.1"/>
</dbReference>
<dbReference type="OrthoDB" id="5518345at2759"/>
<organism evidence="1 2">
    <name type="scientific">Lobosporangium transversale</name>
    <dbReference type="NCBI Taxonomy" id="64571"/>
    <lineage>
        <taxon>Eukaryota</taxon>
        <taxon>Fungi</taxon>
        <taxon>Fungi incertae sedis</taxon>
        <taxon>Mucoromycota</taxon>
        <taxon>Mortierellomycotina</taxon>
        <taxon>Mortierellomycetes</taxon>
        <taxon>Mortierellales</taxon>
        <taxon>Mortierellaceae</taxon>
        <taxon>Lobosporangium</taxon>
    </lineage>
</organism>
<name>A0A1Y2GT42_9FUNG</name>
<proteinExistence type="predicted"/>
<keyword evidence="2" id="KW-1185">Reference proteome</keyword>
<evidence type="ECO:0000313" key="1">
    <source>
        <dbReference type="EMBL" id="ORZ20148.1"/>
    </source>
</evidence>
<dbReference type="SUPFAM" id="SSF54897">
    <property type="entry name" value="Protease propeptides/inhibitors"/>
    <property type="match status" value="1"/>
</dbReference>
<gene>
    <name evidence="1" type="ORF">BCR41DRAFT_351361</name>
</gene>
<sequence length="68" mass="7605">MIKYIVAFRPGTSDDFIDEAAKKIEENGGQIKRRFESLPGFEIEVPEGFEMEPVADYPGVQSIEPADV</sequence>
<dbReference type="Proteomes" id="UP000193648">
    <property type="component" value="Unassembled WGS sequence"/>
</dbReference>
<dbReference type="InParanoid" id="A0A1Y2GT42"/>